<dbReference type="InterPro" id="IPR025275">
    <property type="entry name" value="DUF4015"/>
</dbReference>
<proteinExistence type="predicted"/>
<dbReference type="KEGG" id="mew:MSWAN_0661"/>
<dbReference type="PANTHER" id="PTHR33490">
    <property type="entry name" value="BLR5614 PROTEIN-RELATED"/>
    <property type="match status" value="1"/>
</dbReference>
<dbReference type="InterPro" id="IPR017853">
    <property type="entry name" value="GH"/>
</dbReference>
<evidence type="ECO:0000256" key="1">
    <source>
        <dbReference type="SAM" id="MobiDB-lite"/>
    </source>
</evidence>
<sequence>MKRHLLLLMLLLLSVASIGLNNTYATTANQQNSENLTNDNFSSLNTTYIQNTTNIQNTTSGSANASTVVSNTSKSPVNTTNSTESATNSTSNSDNSNGSATIQNTTEAAGDGSYNKIHGIWLSTDDVNNVSVDELKESGITDIFVKANRISVPTYQSVLKTVLEKFKDSGIRVNAWITCFVDSNGKWIDPQSTNGTKTINDILNQVTDITTNYNIDGIHLDYVRYPGTAYKHAGGTETITNFVKQVYETVKSINKNVAVSAALMPECGDNAYNYGQNYTALSSYLDFLVPMIYKGNYKGNTTWISKTTAYIVSHANGKPVVAGIQTYSSDDNLTVLPASEIIGDINSAVSNGSSGYVLFRYGWLDKDFFTNSSSNNGTVNTTSTSGTTSTGSNATSTGSNATGTSGTTANATGSNAAGTSNGTSSSGTVSGAVSFTVAQIGDAASRVKAYVEANKKLPAYVTIGVTQVEMPEFLRLLTGGLLQVSSGSKASVTLKNESAALNPVDSVKSGNIKKTEYVSMAKAIKSFMDSYGKAPNYASSSLGKIQYQSLVYMYSRIMGYYSVNKVLPTYAAIKPWSNYTATTKNTTNTSGTTSNGTVSGAVSFTVAQIGDAASRVKAYVEANKKLPAYVTIGVTQVEMPEFLRLLTGGLLQVSSGSKASVTLKNESAALNPVDSVKSGNIKKTEYVSMAKAIKSFMDSYGKAPNYASSSLGKIQYQSLVYMYSRIMGYYSVNKVLPTYAAIKPWSNYTATTKNTTNTNTTIPASLQQYLKATTNCQSTNAQIIALSKSIISNANATTTYNKAAAIFNWVRDNIGYSFYSNTDYGAVGTLKAKTGNCVDTSHLLIALERAAGIPARYEHGYCKFSTKWYGHVWAQVYVNGKWYNADAISYRNTFGVINNWNTATVKIYGTYATLPF</sequence>
<accession>F6D649</accession>
<dbReference type="RefSeq" id="WP_013825199.1">
    <property type="nucleotide sequence ID" value="NC_015574.1"/>
</dbReference>
<dbReference type="Gene3D" id="3.10.620.30">
    <property type="match status" value="1"/>
</dbReference>
<dbReference type="STRING" id="868131.MSWAN_0661"/>
<dbReference type="InterPro" id="IPR002931">
    <property type="entry name" value="Transglutaminase-like"/>
</dbReference>
<feature type="region of interest" description="Disordered" evidence="1">
    <location>
        <begin position="57"/>
        <end position="106"/>
    </location>
</feature>
<feature type="compositionally biased region" description="Polar residues" evidence="1">
    <location>
        <begin position="60"/>
        <end position="77"/>
    </location>
</feature>
<name>F6D649_METPW</name>
<organism evidence="3 4">
    <name type="scientific">Methanobacterium paludis (strain DSM 25820 / JCM 18151 / SWAN1)</name>
    <dbReference type="NCBI Taxonomy" id="868131"/>
    <lineage>
        <taxon>Archaea</taxon>
        <taxon>Methanobacteriati</taxon>
        <taxon>Methanobacteriota</taxon>
        <taxon>Methanomada group</taxon>
        <taxon>Methanobacteria</taxon>
        <taxon>Methanobacteriales</taxon>
        <taxon>Methanobacteriaceae</taxon>
        <taxon>Methanobacterium</taxon>
    </lineage>
</organism>
<gene>
    <name evidence="3" type="ordered locus">MSWAN_0661</name>
</gene>
<dbReference type="Gene3D" id="3.20.20.80">
    <property type="entry name" value="Glycosidases"/>
    <property type="match status" value="2"/>
</dbReference>
<dbReference type="GeneID" id="25394771"/>
<dbReference type="HOGENOM" id="CLU_317764_0_0_2"/>
<evidence type="ECO:0000259" key="2">
    <source>
        <dbReference type="SMART" id="SM00460"/>
    </source>
</evidence>
<feature type="compositionally biased region" description="Low complexity" evidence="1">
    <location>
        <begin position="78"/>
        <end position="101"/>
    </location>
</feature>
<dbReference type="AlphaFoldDB" id="F6D649"/>
<dbReference type="EMBL" id="CP002772">
    <property type="protein sequence ID" value="AEG17697.1"/>
    <property type="molecule type" value="Genomic_DNA"/>
</dbReference>
<dbReference type="OrthoDB" id="18481at2157"/>
<dbReference type="eggNOG" id="arCOG03946">
    <property type="taxonomic scope" value="Archaea"/>
</dbReference>
<feature type="region of interest" description="Disordered" evidence="1">
    <location>
        <begin position="375"/>
        <end position="425"/>
    </location>
</feature>
<feature type="domain" description="Transglutaminase-like" evidence="2">
    <location>
        <begin position="829"/>
        <end position="889"/>
    </location>
</feature>
<evidence type="ECO:0000313" key="3">
    <source>
        <dbReference type="EMBL" id="AEG17697.1"/>
    </source>
</evidence>
<dbReference type="Pfam" id="PF09373">
    <property type="entry name" value="PMBR"/>
    <property type="match status" value="4"/>
</dbReference>
<protein>
    <submittedName>
        <fullName evidence="3">Transglutaminase domain-containing protein</fullName>
    </submittedName>
</protein>
<reference evidence="3 4" key="1">
    <citation type="journal article" date="2014" name="Int. J. Syst. Evol. Microbiol.">
        <title>Methanobacterium paludis sp. nov. and a novel strain of Methanobacterium lacus isolated from northern peatlands.</title>
        <authorList>
            <person name="Cadillo-Quiroz H."/>
            <person name="Brauer S.L."/>
            <person name="Goodson N."/>
            <person name="Yavitt J.B."/>
            <person name="Zinder S.H."/>
        </authorList>
    </citation>
    <scope>NUCLEOTIDE SEQUENCE [LARGE SCALE GENOMIC DNA]</scope>
    <source>
        <strain evidence="4">DSM 25820 / JCM 18151 / SWAN1</strain>
    </source>
</reference>
<keyword evidence="4" id="KW-1185">Reference proteome</keyword>
<dbReference type="PANTHER" id="PTHR33490:SF3">
    <property type="entry name" value="CONSERVED INTEGRAL MEMBRANE PROTEIN"/>
    <property type="match status" value="1"/>
</dbReference>
<dbReference type="Pfam" id="PF13200">
    <property type="entry name" value="DUF4015"/>
    <property type="match status" value="1"/>
</dbReference>
<dbReference type="SMART" id="SM00460">
    <property type="entry name" value="TGc"/>
    <property type="match status" value="1"/>
</dbReference>
<dbReference type="Pfam" id="PF01841">
    <property type="entry name" value="Transglut_core"/>
    <property type="match status" value="1"/>
</dbReference>
<dbReference type="InterPro" id="IPR018975">
    <property type="entry name" value="Pseudomurein-binding_repeat"/>
</dbReference>
<evidence type="ECO:0000313" key="4">
    <source>
        <dbReference type="Proteomes" id="UP000009231"/>
    </source>
</evidence>
<dbReference type="SUPFAM" id="SSF51445">
    <property type="entry name" value="(Trans)glycosidases"/>
    <property type="match status" value="1"/>
</dbReference>
<dbReference type="SUPFAM" id="SSF54001">
    <property type="entry name" value="Cysteine proteinases"/>
    <property type="match status" value="1"/>
</dbReference>
<dbReference type="eggNOG" id="arCOG02165">
    <property type="taxonomic scope" value="Archaea"/>
</dbReference>
<dbReference type="InterPro" id="IPR038765">
    <property type="entry name" value="Papain-like_cys_pep_sf"/>
</dbReference>
<dbReference type="Proteomes" id="UP000009231">
    <property type="component" value="Chromosome"/>
</dbReference>